<proteinExistence type="predicted"/>
<gene>
    <name evidence="3" type="ORF">E3N88_07309</name>
</gene>
<dbReference type="OrthoDB" id="1751374at2759"/>
<evidence type="ECO:0000313" key="4">
    <source>
        <dbReference type="Proteomes" id="UP000326396"/>
    </source>
</evidence>
<feature type="compositionally biased region" description="Polar residues" evidence="1">
    <location>
        <begin position="128"/>
        <end position="138"/>
    </location>
</feature>
<dbReference type="Proteomes" id="UP000326396">
    <property type="component" value="Linkage Group LG11"/>
</dbReference>
<sequence>MRTFGCLAYYRNIETKGDKFAPRAKIGVFVGYPFGVKGYKVYDLEKGKILNSKDIKVIENSFPFLSKHKDVTEEDKIIMEEFWAHHDIDPNNTNTDGNSEASNNNSPPTETDPIQNEDGPDNSEEGRTSSSLDQTQEGNRTNLDALIAFPTSASFATAIAMADGNCLRGSLRRRDSKRKEIIPLHFREKRCSIVSENTIDKDFFFFFFPEETKAPSPQEMVACLKSRAHVLEAVDI</sequence>
<reference evidence="3 4" key="1">
    <citation type="submission" date="2019-05" db="EMBL/GenBank/DDBJ databases">
        <title>Mikania micrantha, genome provides insights into the molecular mechanism of rapid growth.</title>
        <authorList>
            <person name="Liu B."/>
        </authorList>
    </citation>
    <scope>NUCLEOTIDE SEQUENCE [LARGE SCALE GENOMIC DNA]</scope>
    <source>
        <strain evidence="3">NLD-2019</strain>
        <tissue evidence="3">Leaf</tissue>
    </source>
</reference>
<dbReference type="EMBL" id="SZYD01000003">
    <property type="protein sequence ID" value="KAD6796413.1"/>
    <property type="molecule type" value="Genomic_DNA"/>
</dbReference>
<dbReference type="Pfam" id="PF25597">
    <property type="entry name" value="SH3_retrovirus"/>
    <property type="match status" value="1"/>
</dbReference>
<feature type="region of interest" description="Disordered" evidence="1">
    <location>
        <begin position="88"/>
        <end position="138"/>
    </location>
</feature>
<evidence type="ECO:0000259" key="2">
    <source>
        <dbReference type="Pfam" id="PF25597"/>
    </source>
</evidence>
<keyword evidence="4" id="KW-1185">Reference proteome</keyword>
<evidence type="ECO:0000313" key="3">
    <source>
        <dbReference type="EMBL" id="KAD6796413.1"/>
    </source>
</evidence>
<dbReference type="AlphaFoldDB" id="A0A5N6PR74"/>
<feature type="compositionally biased region" description="Polar residues" evidence="1">
    <location>
        <begin position="90"/>
        <end position="114"/>
    </location>
</feature>
<dbReference type="InterPro" id="IPR057670">
    <property type="entry name" value="SH3_retrovirus"/>
</dbReference>
<comment type="caution">
    <text evidence="3">The sequence shown here is derived from an EMBL/GenBank/DDBJ whole genome shotgun (WGS) entry which is preliminary data.</text>
</comment>
<protein>
    <recommendedName>
        <fullName evidence="2">Retroviral polymerase SH3-like domain-containing protein</fullName>
    </recommendedName>
</protein>
<feature type="domain" description="Retroviral polymerase SH3-like" evidence="2">
    <location>
        <begin position="6"/>
        <end position="67"/>
    </location>
</feature>
<accession>A0A5N6PR74</accession>
<organism evidence="3 4">
    <name type="scientific">Mikania micrantha</name>
    <name type="common">bitter vine</name>
    <dbReference type="NCBI Taxonomy" id="192012"/>
    <lineage>
        <taxon>Eukaryota</taxon>
        <taxon>Viridiplantae</taxon>
        <taxon>Streptophyta</taxon>
        <taxon>Embryophyta</taxon>
        <taxon>Tracheophyta</taxon>
        <taxon>Spermatophyta</taxon>
        <taxon>Magnoliopsida</taxon>
        <taxon>eudicotyledons</taxon>
        <taxon>Gunneridae</taxon>
        <taxon>Pentapetalae</taxon>
        <taxon>asterids</taxon>
        <taxon>campanulids</taxon>
        <taxon>Asterales</taxon>
        <taxon>Asteraceae</taxon>
        <taxon>Asteroideae</taxon>
        <taxon>Heliantheae alliance</taxon>
        <taxon>Eupatorieae</taxon>
        <taxon>Mikania</taxon>
    </lineage>
</organism>
<name>A0A5N6PR74_9ASTR</name>
<evidence type="ECO:0000256" key="1">
    <source>
        <dbReference type="SAM" id="MobiDB-lite"/>
    </source>
</evidence>